<dbReference type="EMBL" id="JADEXP010000156">
    <property type="protein sequence ID" value="MBE9068291.1"/>
    <property type="molecule type" value="Genomic_DNA"/>
</dbReference>
<protein>
    <submittedName>
        <fullName evidence="1">Uncharacterized protein</fullName>
    </submittedName>
</protein>
<comment type="caution">
    <text evidence="1">The sequence shown here is derived from an EMBL/GenBank/DDBJ whole genome shotgun (WGS) entry which is preliminary data.</text>
</comment>
<keyword evidence="2" id="KW-1185">Reference proteome</keyword>
<dbReference type="RefSeq" id="WP_193994239.1">
    <property type="nucleotide sequence ID" value="NZ_JADEXP010000156.1"/>
</dbReference>
<gene>
    <name evidence="1" type="ORF">IQ260_16690</name>
</gene>
<dbReference type="Proteomes" id="UP000615026">
    <property type="component" value="Unassembled WGS sequence"/>
</dbReference>
<proteinExistence type="predicted"/>
<accession>A0A928ZVM9</accession>
<name>A0A928ZVM9_LEPEC</name>
<sequence length="117" mass="13628">MATLTIEISDDLMEQLSPFKDQLPELLRRGLQPSILPAQVYRYILNFLASQPTPEEVSNFRPTPEMQDRLRYLLDREQAGKLSIDERQELKEYESIEHLIVMLKSGNLLNIDQNNPD</sequence>
<organism evidence="1 2">
    <name type="scientific">Leptolyngbya cf. ectocarpi LEGE 11479</name>
    <dbReference type="NCBI Taxonomy" id="1828722"/>
    <lineage>
        <taxon>Bacteria</taxon>
        <taxon>Bacillati</taxon>
        <taxon>Cyanobacteriota</taxon>
        <taxon>Cyanophyceae</taxon>
        <taxon>Leptolyngbyales</taxon>
        <taxon>Leptolyngbyaceae</taxon>
        <taxon>Leptolyngbya group</taxon>
        <taxon>Leptolyngbya</taxon>
    </lineage>
</organism>
<evidence type="ECO:0000313" key="2">
    <source>
        <dbReference type="Proteomes" id="UP000615026"/>
    </source>
</evidence>
<evidence type="ECO:0000313" key="1">
    <source>
        <dbReference type="EMBL" id="MBE9068291.1"/>
    </source>
</evidence>
<dbReference type="AlphaFoldDB" id="A0A928ZVM9"/>
<reference evidence="1" key="1">
    <citation type="submission" date="2020-10" db="EMBL/GenBank/DDBJ databases">
        <authorList>
            <person name="Castelo-Branco R."/>
            <person name="Eusebio N."/>
            <person name="Adriana R."/>
            <person name="Vieira A."/>
            <person name="Brugerolle De Fraissinette N."/>
            <person name="Rezende De Castro R."/>
            <person name="Schneider M.P."/>
            <person name="Vasconcelos V."/>
            <person name="Leao P.N."/>
        </authorList>
    </citation>
    <scope>NUCLEOTIDE SEQUENCE</scope>
    <source>
        <strain evidence="1">LEGE 11479</strain>
    </source>
</reference>